<dbReference type="GO" id="GO:0060255">
    <property type="term" value="P:regulation of macromolecule metabolic process"/>
    <property type="evidence" value="ECO:0007669"/>
    <property type="project" value="UniProtKB-ARBA"/>
</dbReference>
<evidence type="ECO:0000313" key="10">
    <source>
        <dbReference type="Proteomes" id="UP000601435"/>
    </source>
</evidence>
<evidence type="ECO:0000313" key="9">
    <source>
        <dbReference type="EMBL" id="CAE7843336.1"/>
    </source>
</evidence>
<sequence length="1681" mass="184825">MPPSKKIRCSQGDSVHSMAERRKRLLLSLFIAAACWAGQTGDSTVFVLARGESGARPTSVSHSRVQLAGISSGVSVENMEKHPRLPVWPAWFGIVYILLDLLLGKPSVGAWLEDRFGGRVCPMIFRDTAASDPFLLVAHHRHSFNAFDPFRYLFRFLLPEGFPAHPHRGFETVTYVLRGGLVHRDSLGVKKSYGAPKDSSGSGADAAVQWMTAGSGMLHEEMWRTGEALESSDQELFQIWVNLPKADKYTNPRMQMLGSSDTAESFSASKLGGMLTEVHERGPVPTVEPGPGVSVRIVAGEADGVRSPIETFSDMAILHVTLQPGAVWTWPKPATWSCLLYMRKGEAVLGDETLPVHHTATLTRAEIDEELKLAASQKEAAEVLILAGAPLREPVAMGSNIIMNSDAELALANRDLRRGYFGPSWDHTDDDATWLSTVTNHWGKMADALRDRAATARTLLAGRSTAEELRAAIDAVEEASHWILDPGSYKEQLLVISAAVLPKAAMAVPRKRRCSSLELGEAVSKRFRRAHQLLQAAIEPPPPRGEEEEEGAMLEALPAKWPGCAARLLSLRAASRTLAPSQDIPPGTIAGALMQPLAPSPTQSLRIPPPGTLQWDIPYSKRAASAYGKDVRDGWLRSRPRYLGYAEYASWLSSAVPDAELRPPSQKEEAEASGLELLRLLAALKMPKKKRRVPPITPEEEKLAEDALFGQGSGDEVVASRFSVEVTRRQLECLRPGEWLNDEVINFYYKLLQERSKTVASSPKSWFTNSFFWPKLSGNNKEYNYKEVRRWTIKAKVDIFEMDYVIFPMNIADTHWSMGAVDMREKGFRYFDSMFSNPPSNFVAFLRRYLADEHKAKKSKDLQGVDDWKLLIPEPPVPQQRNGYDCGVFTCFFADCLSAGKSLGFDQEDMPTLRKRIAARIMKADEKFVDPDVLAEKLQRLEALVHNAPEVAGLRKKEKKAEATQLRIELSSLRLGSVEQAVDSKSLLRLDSNGMRRKCASESGGWEWLGLGGGNAADGQAWLLCRSSFLARRRESLARVNLCKNSESATYSLRAVRVAHADARTLRAPGGMCQSSFCNKNSNDSLGFWGQFHEGLARSGTAMHLIPASGFRAIVCSVLLGVVGWQTLAAASSVVAANPRSLGADAEPVSPRALSAQSPAADRVPFYLTSRHSYPYPGWSAWHGHKQLQSESLAELHDVEQNQSTWILPRKLTTSVRNHDTILLEVEEQQFLVTVLGRWSRFIQVMDLSTGQQWSKRTRASDPQGDPLDNLNHVYTVLVDKLGGAGKEVWLPCGFRGDQVNREYSIKYMRILDLETLELRTGPKLPFAGGACTAEALEIIPDEPPMICSFGGTDGHHNSGIFQPYATCYDRLRERFWFPFGKMPYGMDHASIVVTPAGACGEQNRSVIILNYRIVPYGSQRPEMLAHDLPEDGWTAEELSQISMEDPGEWYIYHNGSFTPADPCNSPRDASGMATANGGRLMLNFGGIYYTHDKNGHPVGHRFSAIRSFDICDKSWAIEGDLGMDTFALQTAASQKLQIAVTCGGESVERFLNRNGNQPWCIVHRPRHDLVLANRHGEAATHGFPSGFVPGKVQAVGKSSILAPVPTTTTTTTTTASTTTPATTTTTPTTSTTAADGNTTTTEDAGDDADEVGKLPSSAIPGTVSSVLGLAAIQLLPLLIW</sequence>
<comment type="similarity">
    <text evidence="1">Belongs to the peptidase C48 family.</text>
</comment>
<dbReference type="PANTHER" id="PTHR13903:SF8">
    <property type="entry name" value="PIRIN"/>
    <property type="match status" value="1"/>
</dbReference>
<dbReference type="InterPro" id="IPR008778">
    <property type="entry name" value="Pirin_C_dom"/>
</dbReference>
<evidence type="ECO:0000256" key="3">
    <source>
        <dbReference type="ARBA" id="ARBA00022670"/>
    </source>
</evidence>
<evidence type="ECO:0000256" key="1">
    <source>
        <dbReference type="ARBA" id="ARBA00005234"/>
    </source>
</evidence>
<keyword evidence="4" id="KW-0378">Hydrolase</keyword>
<dbReference type="PROSITE" id="PS51257">
    <property type="entry name" value="PROKAR_LIPOPROTEIN"/>
    <property type="match status" value="1"/>
</dbReference>
<keyword evidence="3" id="KW-0645">Protease</keyword>
<dbReference type="InterPro" id="IPR012093">
    <property type="entry name" value="Pirin"/>
</dbReference>
<feature type="compositionally biased region" description="Low complexity" evidence="7">
    <location>
        <begin position="1607"/>
        <end position="1643"/>
    </location>
</feature>
<dbReference type="PANTHER" id="PTHR13903">
    <property type="entry name" value="PIRIN-RELATED"/>
    <property type="match status" value="1"/>
</dbReference>
<dbReference type="CDD" id="cd02909">
    <property type="entry name" value="cupin_pirin_N"/>
    <property type="match status" value="1"/>
</dbReference>
<dbReference type="SUPFAM" id="SSF51182">
    <property type="entry name" value="RmlC-like cupins"/>
    <property type="match status" value="1"/>
</dbReference>
<evidence type="ECO:0000256" key="6">
    <source>
        <dbReference type="RuleBase" id="RU003457"/>
    </source>
</evidence>
<dbReference type="GO" id="GO:0008234">
    <property type="term" value="F:cysteine-type peptidase activity"/>
    <property type="evidence" value="ECO:0007669"/>
    <property type="project" value="UniProtKB-KW"/>
</dbReference>
<dbReference type="Pfam" id="PF02678">
    <property type="entry name" value="Pirin"/>
    <property type="match status" value="1"/>
</dbReference>
<dbReference type="InterPro" id="IPR011043">
    <property type="entry name" value="Gal_Oxase/kelch_b-propeller"/>
</dbReference>
<name>A0A812ZVQ2_9DINO</name>
<dbReference type="GO" id="GO:0006508">
    <property type="term" value="P:proteolysis"/>
    <property type="evidence" value="ECO:0007669"/>
    <property type="project" value="UniProtKB-KW"/>
</dbReference>
<accession>A0A812ZVQ2</accession>
<feature type="domain" description="Ubiquitin-like protease family profile" evidence="8">
    <location>
        <begin position="724"/>
        <end position="897"/>
    </location>
</feature>
<dbReference type="FunFam" id="3.40.395.10:FF:000001">
    <property type="entry name" value="Sentrin-specific protease 1"/>
    <property type="match status" value="1"/>
</dbReference>
<evidence type="ECO:0000256" key="4">
    <source>
        <dbReference type="ARBA" id="ARBA00022801"/>
    </source>
</evidence>
<reference evidence="9" key="1">
    <citation type="submission" date="2021-02" db="EMBL/GenBank/DDBJ databases">
        <authorList>
            <person name="Dougan E. K."/>
            <person name="Rhodes N."/>
            <person name="Thang M."/>
            <person name="Chan C."/>
        </authorList>
    </citation>
    <scope>NUCLEOTIDE SEQUENCE</scope>
</reference>
<keyword evidence="5" id="KW-0788">Thiol protease</keyword>
<evidence type="ECO:0000256" key="5">
    <source>
        <dbReference type="ARBA" id="ARBA00022807"/>
    </source>
</evidence>
<proteinExistence type="inferred from homology"/>
<dbReference type="InterPro" id="IPR014710">
    <property type="entry name" value="RmlC-like_jellyroll"/>
</dbReference>
<dbReference type="Pfam" id="PF02902">
    <property type="entry name" value="Peptidase_C48"/>
    <property type="match status" value="1"/>
</dbReference>
<dbReference type="CDD" id="cd02247">
    <property type="entry name" value="cupin_pirin_C"/>
    <property type="match status" value="1"/>
</dbReference>
<organism evidence="9 10">
    <name type="scientific">Symbiodinium necroappetens</name>
    <dbReference type="NCBI Taxonomy" id="1628268"/>
    <lineage>
        <taxon>Eukaryota</taxon>
        <taxon>Sar</taxon>
        <taxon>Alveolata</taxon>
        <taxon>Dinophyceae</taxon>
        <taxon>Suessiales</taxon>
        <taxon>Symbiodiniaceae</taxon>
        <taxon>Symbiodinium</taxon>
    </lineage>
</organism>
<comment type="similarity">
    <text evidence="2 6">Belongs to the pirin family.</text>
</comment>
<dbReference type="Gene3D" id="3.40.395.10">
    <property type="entry name" value="Adenoviral Proteinase, Chain A"/>
    <property type="match status" value="1"/>
</dbReference>
<comment type="caution">
    <text evidence="9">The sequence shown here is derived from an EMBL/GenBank/DDBJ whole genome shotgun (WGS) entry which is preliminary data.</text>
</comment>
<evidence type="ECO:0000259" key="8">
    <source>
        <dbReference type="PROSITE" id="PS50600"/>
    </source>
</evidence>
<evidence type="ECO:0000256" key="7">
    <source>
        <dbReference type="SAM" id="MobiDB-lite"/>
    </source>
</evidence>
<dbReference type="InterPro" id="IPR011051">
    <property type="entry name" value="RmlC_Cupin_sf"/>
</dbReference>
<keyword evidence="10" id="KW-1185">Reference proteome</keyword>
<dbReference type="InterPro" id="IPR038765">
    <property type="entry name" value="Papain-like_cys_pep_sf"/>
</dbReference>
<protein>
    <submittedName>
        <fullName evidence="9">ULP1B protein</fullName>
    </submittedName>
</protein>
<dbReference type="OrthoDB" id="198735at2759"/>
<dbReference type="Gene3D" id="2.60.120.10">
    <property type="entry name" value="Jelly Rolls"/>
    <property type="match status" value="1"/>
</dbReference>
<dbReference type="InterPro" id="IPR003829">
    <property type="entry name" value="Pirin_N_dom"/>
</dbReference>
<dbReference type="PROSITE" id="PS50600">
    <property type="entry name" value="ULP_PROTEASE"/>
    <property type="match status" value="1"/>
</dbReference>
<gene>
    <name evidence="9" type="primary">ULP1B</name>
    <name evidence="9" type="ORF">SNEC2469_LOCUS25695</name>
</gene>
<dbReference type="SUPFAM" id="SSF50965">
    <property type="entry name" value="Galactose oxidase, central domain"/>
    <property type="match status" value="1"/>
</dbReference>
<dbReference type="GO" id="GO:0080090">
    <property type="term" value="P:regulation of primary metabolic process"/>
    <property type="evidence" value="ECO:0007669"/>
    <property type="project" value="UniProtKB-ARBA"/>
</dbReference>
<feature type="region of interest" description="Disordered" evidence="7">
    <location>
        <begin position="1605"/>
        <end position="1652"/>
    </location>
</feature>
<dbReference type="Pfam" id="PF05726">
    <property type="entry name" value="Pirin_C"/>
    <property type="match status" value="1"/>
</dbReference>
<dbReference type="SUPFAM" id="SSF54001">
    <property type="entry name" value="Cysteine proteinases"/>
    <property type="match status" value="1"/>
</dbReference>
<evidence type="ECO:0000256" key="2">
    <source>
        <dbReference type="ARBA" id="ARBA00008416"/>
    </source>
</evidence>
<dbReference type="EMBL" id="CAJNJA010051030">
    <property type="protein sequence ID" value="CAE7843336.1"/>
    <property type="molecule type" value="Genomic_DNA"/>
</dbReference>
<dbReference type="Proteomes" id="UP000601435">
    <property type="component" value="Unassembled WGS sequence"/>
</dbReference>
<dbReference type="InterPro" id="IPR003653">
    <property type="entry name" value="Peptidase_C48_C"/>
</dbReference>